<proteinExistence type="predicted"/>
<dbReference type="OrthoDB" id="3270804at2759"/>
<evidence type="ECO:0000313" key="4">
    <source>
        <dbReference type="Proteomes" id="UP000053477"/>
    </source>
</evidence>
<dbReference type="EMBL" id="KQ085955">
    <property type="protein sequence ID" value="KLO13724.1"/>
    <property type="molecule type" value="Genomic_DNA"/>
</dbReference>
<name>A0A0H2RPC9_9AGAM</name>
<dbReference type="InterPro" id="IPR037056">
    <property type="entry name" value="RNase_H1_N_sf"/>
</dbReference>
<reference evidence="3 4" key="1">
    <citation type="submission" date="2015-04" db="EMBL/GenBank/DDBJ databases">
        <title>Complete genome sequence of Schizopora paradoxa KUC8140, a cosmopolitan wood degrader in East Asia.</title>
        <authorList>
            <consortium name="DOE Joint Genome Institute"/>
            <person name="Min B."/>
            <person name="Park H."/>
            <person name="Jang Y."/>
            <person name="Kim J.-J."/>
            <person name="Kim K.H."/>
            <person name="Pangilinan J."/>
            <person name="Lipzen A."/>
            <person name="Riley R."/>
            <person name="Grigoriev I.V."/>
            <person name="Spatafora J.W."/>
            <person name="Choi I.-G."/>
        </authorList>
    </citation>
    <scope>NUCLEOTIDE SEQUENCE [LARGE SCALE GENOMIC DNA]</scope>
    <source>
        <strain evidence="3 4">KUC8140</strain>
    </source>
</reference>
<evidence type="ECO:0000259" key="2">
    <source>
        <dbReference type="Pfam" id="PF01693"/>
    </source>
</evidence>
<organism evidence="3 4">
    <name type="scientific">Schizopora paradoxa</name>
    <dbReference type="NCBI Taxonomy" id="27342"/>
    <lineage>
        <taxon>Eukaryota</taxon>
        <taxon>Fungi</taxon>
        <taxon>Dikarya</taxon>
        <taxon>Basidiomycota</taxon>
        <taxon>Agaricomycotina</taxon>
        <taxon>Agaricomycetes</taxon>
        <taxon>Hymenochaetales</taxon>
        <taxon>Schizoporaceae</taxon>
        <taxon>Schizopora</taxon>
    </lineage>
</organism>
<feature type="compositionally biased region" description="Basic and acidic residues" evidence="1">
    <location>
        <begin position="1"/>
        <end position="11"/>
    </location>
</feature>
<evidence type="ECO:0000256" key="1">
    <source>
        <dbReference type="SAM" id="MobiDB-lite"/>
    </source>
</evidence>
<dbReference type="InterPro" id="IPR009027">
    <property type="entry name" value="Ribosomal_bL9/RNase_H1_N"/>
</dbReference>
<gene>
    <name evidence="3" type="ORF">SCHPADRAFT_940156</name>
</gene>
<feature type="region of interest" description="Disordered" evidence="1">
    <location>
        <begin position="1"/>
        <end position="61"/>
    </location>
</feature>
<sequence>MPLKSSKDPKDVGASAPDPVLTATVEEKLEVRDSVANVGVADDSHSVARTPSELGEDTERKLKPLDDNSESVLLRLGDLVLTSTESVKKPKKRVGGRYIVTIGREPGIYDNWADCHAQINGVSGACFRGPRTGLKTHQDAVAAYDEALNNGLVKRVE</sequence>
<dbReference type="AlphaFoldDB" id="A0A0H2RPC9"/>
<dbReference type="Pfam" id="PF01693">
    <property type="entry name" value="Cauli_VI"/>
    <property type="match status" value="1"/>
</dbReference>
<keyword evidence="4" id="KW-1185">Reference proteome</keyword>
<evidence type="ECO:0000313" key="3">
    <source>
        <dbReference type="EMBL" id="KLO13724.1"/>
    </source>
</evidence>
<accession>A0A0H2RPC9</accession>
<feature type="domain" description="Ribonuclease H1 N-terminal" evidence="2">
    <location>
        <begin position="98"/>
        <end position="129"/>
    </location>
</feature>
<dbReference type="InParanoid" id="A0A0H2RPC9"/>
<dbReference type="Proteomes" id="UP000053477">
    <property type="component" value="Unassembled WGS sequence"/>
</dbReference>
<dbReference type="Gene3D" id="3.40.970.10">
    <property type="entry name" value="Ribonuclease H1, N-terminal domain"/>
    <property type="match status" value="1"/>
</dbReference>
<dbReference type="InterPro" id="IPR011320">
    <property type="entry name" value="RNase_H1_N"/>
</dbReference>
<protein>
    <recommendedName>
        <fullName evidence="2">Ribonuclease H1 N-terminal domain-containing protein</fullName>
    </recommendedName>
</protein>
<dbReference type="SUPFAM" id="SSF55658">
    <property type="entry name" value="L9 N-domain-like"/>
    <property type="match status" value="1"/>
</dbReference>